<feature type="region of interest" description="Disordered" evidence="1">
    <location>
        <begin position="39"/>
        <end position="69"/>
    </location>
</feature>
<dbReference type="OrthoDB" id="2267154at2759"/>
<dbReference type="VEuPathDB" id="FungiDB:BCV72DRAFT_338166"/>
<feature type="compositionally biased region" description="Acidic residues" evidence="1">
    <location>
        <begin position="48"/>
        <end position="69"/>
    </location>
</feature>
<name>A0A1X0QTY1_RHIZD</name>
<dbReference type="EMBL" id="KV922014">
    <property type="protein sequence ID" value="ORE03188.1"/>
    <property type="molecule type" value="Genomic_DNA"/>
</dbReference>
<organism evidence="2">
    <name type="scientific">Rhizopus microsporus var. microsporus</name>
    <dbReference type="NCBI Taxonomy" id="86635"/>
    <lineage>
        <taxon>Eukaryota</taxon>
        <taxon>Fungi</taxon>
        <taxon>Fungi incertae sedis</taxon>
        <taxon>Mucoromycota</taxon>
        <taxon>Mucoromycotina</taxon>
        <taxon>Mucoromycetes</taxon>
        <taxon>Mucorales</taxon>
        <taxon>Mucorineae</taxon>
        <taxon>Rhizopodaceae</taxon>
        <taxon>Rhizopus</taxon>
    </lineage>
</organism>
<dbReference type="Proteomes" id="UP000242414">
    <property type="component" value="Unassembled WGS sequence"/>
</dbReference>
<gene>
    <name evidence="2" type="ORF">BCV72DRAFT_338166</name>
</gene>
<evidence type="ECO:0000256" key="1">
    <source>
        <dbReference type="SAM" id="MobiDB-lite"/>
    </source>
</evidence>
<proteinExistence type="predicted"/>
<reference evidence="2" key="1">
    <citation type="journal article" date="2016" name="Proc. Natl. Acad. Sci. U.S.A.">
        <title>Lipid metabolic changes in an early divergent fungus govern the establishment of a mutualistic symbiosis with endobacteria.</title>
        <authorList>
            <person name="Lastovetsky O.A."/>
            <person name="Gaspar M.L."/>
            <person name="Mondo S.J."/>
            <person name="LaButti K.M."/>
            <person name="Sandor L."/>
            <person name="Grigoriev I.V."/>
            <person name="Henry S.A."/>
            <person name="Pawlowska T.E."/>
        </authorList>
    </citation>
    <scope>NUCLEOTIDE SEQUENCE [LARGE SCALE GENOMIC DNA]</scope>
    <source>
        <strain evidence="2">ATCC 52814</strain>
    </source>
</reference>
<sequence length="149" mass="17394">MTDMEKSVEKKRVNCDSVETEMGDGFRDQDFVDSRGSRKEIRELFDIPNEENDDNNEEEEEVTNDKEEQDGFMNLLSTINFRGVSLALNNAKFPAMEQTALYRTGCLVKEYIKHLSENLSENEQEIEQVIKKTIEQHKPKMTFEEMDKS</sequence>
<protein>
    <submittedName>
        <fullName evidence="2">Uncharacterized protein</fullName>
    </submittedName>
</protein>
<evidence type="ECO:0000313" key="2">
    <source>
        <dbReference type="EMBL" id="ORE03188.1"/>
    </source>
</evidence>
<accession>A0A1X0QTY1</accession>
<dbReference type="AlphaFoldDB" id="A0A1X0QTY1"/>